<organism evidence="3 4">
    <name type="scientific">Plantibacter flavus</name>
    <dbReference type="NCBI Taxonomy" id="150123"/>
    <lineage>
        <taxon>Bacteria</taxon>
        <taxon>Bacillati</taxon>
        <taxon>Actinomycetota</taxon>
        <taxon>Actinomycetes</taxon>
        <taxon>Micrococcales</taxon>
        <taxon>Microbacteriaceae</taxon>
        <taxon>Plantibacter</taxon>
    </lineage>
</organism>
<dbReference type="GO" id="GO:0016787">
    <property type="term" value="F:hydrolase activity"/>
    <property type="evidence" value="ECO:0007669"/>
    <property type="project" value="UniProtKB-KW"/>
</dbReference>
<dbReference type="Gene3D" id="2.40.260.10">
    <property type="entry name" value="Sortase"/>
    <property type="match status" value="1"/>
</dbReference>
<dbReference type="AlphaFoldDB" id="A0A3N2BLP9"/>
<evidence type="ECO:0000256" key="2">
    <source>
        <dbReference type="SAM" id="MobiDB-lite"/>
    </source>
</evidence>
<dbReference type="InterPro" id="IPR023365">
    <property type="entry name" value="Sortase_dom-sf"/>
</dbReference>
<feature type="compositionally biased region" description="Acidic residues" evidence="2">
    <location>
        <begin position="262"/>
        <end position="271"/>
    </location>
</feature>
<keyword evidence="4" id="KW-1185">Reference proteome</keyword>
<name>A0A3N2BLP9_9MICO</name>
<feature type="compositionally biased region" description="Low complexity" evidence="2">
    <location>
        <begin position="248"/>
        <end position="261"/>
    </location>
</feature>
<dbReference type="SUPFAM" id="SSF63817">
    <property type="entry name" value="Sortase"/>
    <property type="match status" value="1"/>
</dbReference>
<feature type="region of interest" description="Disordered" evidence="2">
    <location>
        <begin position="248"/>
        <end position="271"/>
    </location>
</feature>
<evidence type="ECO:0000313" key="3">
    <source>
        <dbReference type="EMBL" id="ROR76092.1"/>
    </source>
</evidence>
<dbReference type="InterPro" id="IPR005754">
    <property type="entry name" value="Sortase"/>
</dbReference>
<dbReference type="EMBL" id="RKHL01000002">
    <property type="protein sequence ID" value="ROR76092.1"/>
    <property type="molecule type" value="Genomic_DNA"/>
</dbReference>
<keyword evidence="1" id="KW-0378">Hydrolase</keyword>
<evidence type="ECO:0000256" key="1">
    <source>
        <dbReference type="ARBA" id="ARBA00022801"/>
    </source>
</evidence>
<dbReference type="CDD" id="cd05829">
    <property type="entry name" value="Sortase_F"/>
    <property type="match status" value="1"/>
</dbReference>
<accession>A0A3N2BLP9</accession>
<gene>
    <name evidence="3" type="ORF">EDD42_4045</name>
</gene>
<comment type="caution">
    <text evidence="3">The sequence shown here is derived from an EMBL/GenBank/DDBJ whole genome shotgun (WGS) entry which is preliminary data.</text>
</comment>
<dbReference type="RefSeq" id="WP_159453456.1">
    <property type="nucleotide sequence ID" value="NZ_FXAP01000007.1"/>
</dbReference>
<dbReference type="InterPro" id="IPR042001">
    <property type="entry name" value="Sortase_F"/>
</dbReference>
<dbReference type="Proteomes" id="UP000266915">
    <property type="component" value="Unassembled WGS sequence"/>
</dbReference>
<evidence type="ECO:0000313" key="4">
    <source>
        <dbReference type="Proteomes" id="UP000266915"/>
    </source>
</evidence>
<protein>
    <submittedName>
        <fullName evidence="3">Sortase family protein</fullName>
    </submittedName>
</protein>
<sequence>MGAIAAALVLAAGLMLWKGLTPESVEAPLPAAEFEIPAGAPVVGPTGDEPVDVGGDTMTAADMGPDTLFIPQLGVYMPVEADDSFVPSKYEGFDTLKVPSDATHAVRFAGGAPMYGGQSGVTMIASHVSTSTGWGALRYLYQLTGGEMIYTKDSAGQLQSWQMTAMRVEDHTAFPQDYWSAEGARQLVITTCGGAVNAQRLFTQNIFAIAVPVDPLPKTAEQLLSEEVVTHLGDIAVRKHAEATAAAEQARLEAEAAAAADDASEDEEAAE</sequence>
<proteinExistence type="predicted"/>
<reference evidence="3 4" key="1">
    <citation type="submission" date="2018-11" db="EMBL/GenBank/DDBJ databases">
        <title>Sequencing the genomes of 1000 actinobacteria strains.</title>
        <authorList>
            <person name="Klenk H.-P."/>
        </authorList>
    </citation>
    <scope>NUCLEOTIDE SEQUENCE [LARGE SCALE GENOMIC DNA]</scope>
    <source>
        <strain evidence="3 4">DSM 14012</strain>
    </source>
</reference>
<dbReference type="Pfam" id="PF04203">
    <property type="entry name" value="Sortase"/>
    <property type="match status" value="1"/>
</dbReference>